<reference evidence="1 2" key="1">
    <citation type="submission" date="2016-10" db="EMBL/GenBank/DDBJ databases">
        <authorList>
            <person name="de Groot N.N."/>
        </authorList>
    </citation>
    <scope>NUCLEOTIDE SEQUENCE [LARGE SCALE GENOMIC DNA]</scope>
    <source>
        <strain evidence="1 2">DSM 23581</strain>
    </source>
</reference>
<evidence type="ECO:0000313" key="1">
    <source>
        <dbReference type="EMBL" id="SEA67045.1"/>
    </source>
</evidence>
<dbReference type="AlphaFoldDB" id="A0A1H4D2R9"/>
<dbReference type="STRING" id="908615.SAMN05421540_10994"/>
<dbReference type="RefSeq" id="WP_143521356.1">
    <property type="nucleotide sequence ID" value="NZ_FNQF01000009.1"/>
</dbReference>
<protein>
    <submittedName>
        <fullName evidence="1">Uncharacterized protein</fullName>
    </submittedName>
</protein>
<accession>A0A1H4D2R9</accession>
<proteinExistence type="predicted"/>
<evidence type="ECO:0000313" key="2">
    <source>
        <dbReference type="Proteomes" id="UP000198820"/>
    </source>
</evidence>
<keyword evidence="2" id="KW-1185">Reference proteome</keyword>
<gene>
    <name evidence="1" type="ORF">SAMN05421540_10994</name>
</gene>
<dbReference type="Proteomes" id="UP000198820">
    <property type="component" value="Unassembled WGS sequence"/>
</dbReference>
<organism evidence="1 2">
    <name type="scientific">Psychroflexus halocasei</name>
    <dbReference type="NCBI Taxonomy" id="908615"/>
    <lineage>
        <taxon>Bacteria</taxon>
        <taxon>Pseudomonadati</taxon>
        <taxon>Bacteroidota</taxon>
        <taxon>Flavobacteriia</taxon>
        <taxon>Flavobacteriales</taxon>
        <taxon>Flavobacteriaceae</taxon>
        <taxon>Psychroflexus</taxon>
    </lineage>
</organism>
<sequence length="238" mass="28506">MLKYITCAFLLMSFSVLMSQNRFYELRVENDSIIFINNKAVNLNELHQVLTEEYTPKIHDSEHLTSLTLIVDHTTSDLFIDEIKEKIRKTDYNVLNIQRSSIQNFSNSSVVTKSIISQYNTLIRYWKSLEEDERYYREIELNFIKDIYKKMSFEQQVNNEKLPSFLPIFNKEPEQNKIEQFLFEKWFFDDAYLVKIDGEKIEKTSLSSYKPTDFDHYFIERKIIGEQKIDVINLVLKD</sequence>
<name>A0A1H4D2R9_9FLAO</name>
<dbReference type="EMBL" id="FNQF01000009">
    <property type="protein sequence ID" value="SEA67045.1"/>
    <property type="molecule type" value="Genomic_DNA"/>
</dbReference>